<reference evidence="2" key="1">
    <citation type="submission" date="2020-10" db="EMBL/GenBank/DDBJ databases">
        <title>Genome Sequence of Monilinia vaccinii-corymbosi Sheds Light on Mummy Berry Disease Infection of Blueberry and Mating Type.</title>
        <authorList>
            <person name="Yow A.G."/>
            <person name="Zhang Y."/>
            <person name="Bansal K."/>
            <person name="Eacker S.M."/>
            <person name="Sullivan S."/>
            <person name="Liachko I."/>
            <person name="Cubeta M.A."/>
            <person name="Rollins J.A."/>
            <person name="Ashrafi H."/>
        </authorList>
    </citation>
    <scope>NUCLEOTIDE SEQUENCE</scope>
    <source>
        <strain evidence="2">RL-1</strain>
    </source>
</reference>
<dbReference type="AlphaFoldDB" id="A0A8A3P3P5"/>
<evidence type="ECO:0000313" key="3">
    <source>
        <dbReference type="Proteomes" id="UP000672032"/>
    </source>
</evidence>
<protein>
    <submittedName>
        <fullName evidence="2">Uncharacterized protein</fullName>
    </submittedName>
</protein>
<gene>
    <name evidence="2" type="ORF">DSL72_000823</name>
</gene>
<name>A0A8A3P3P5_9HELO</name>
<dbReference type="EMBL" id="CP063406">
    <property type="protein sequence ID" value="QSZ31260.1"/>
    <property type="molecule type" value="Genomic_DNA"/>
</dbReference>
<sequence length="119" mass="13023">MKLKGLDSLQSNLQPEKPSETDLIKDPEIVITSNLTLKSDAPQGLTELEKTNSLKGLRFWLIFLDLCLAGFISSTDATIIFDALTVATRELNSANSKDETLPPQNLFLGLSPYGTYGYG</sequence>
<evidence type="ECO:0000313" key="2">
    <source>
        <dbReference type="EMBL" id="QSZ31260.1"/>
    </source>
</evidence>
<dbReference type="Proteomes" id="UP000672032">
    <property type="component" value="Chromosome 2"/>
</dbReference>
<accession>A0A8A3P3P5</accession>
<evidence type="ECO:0000256" key="1">
    <source>
        <dbReference type="SAM" id="MobiDB-lite"/>
    </source>
</evidence>
<feature type="region of interest" description="Disordered" evidence="1">
    <location>
        <begin position="1"/>
        <end position="20"/>
    </location>
</feature>
<dbReference type="OrthoDB" id="2799400at2759"/>
<proteinExistence type="predicted"/>
<keyword evidence="3" id="KW-1185">Reference proteome</keyword>
<organism evidence="2 3">
    <name type="scientific">Monilinia vaccinii-corymbosi</name>
    <dbReference type="NCBI Taxonomy" id="61207"/>
    <lineage>
        <taxon>Eukaryota</taxon>
        <taxon>Fungi</taxon>
        <taxon>Dikarya</taxon>
        <taxon>Ascomycota</taxon>
        <taxon>Pezizomycotina</taxon>
        <taxon>Leotiomycetes</taxon>
        <taxon>Helotiales</taxon>
        <taxon>Sclerotiniaceae</taxon>
        <taxon>Monilinia</taxon>
    </lineage>
</organism>